<comment type="caution">
    <text evidence="1">The sequence shown here is derived from an EMBL/GenBank/DDBJ whole genome shotgun (WGS) entry which is preliminary data.</text>
</comment>
<reference evidence="1 2" key="1">
    <citation type="submission" date="2020-10" db="EMBL/GenBank/DDBJ databases">
        <title>Chromosome-scale genome assembly of the Allis shad, Alosa alosa.</title>
        <authorList>
            <person name="Margot Z."/>
            <person name="Christophe K."/>
            <person name="Cabau C."/>
            <person name="Louis A."/>
            <person name="Berthelot C."/>
            <person name="Parey E."/>
            <person name="Roest Crollius H."/>
            <person name="Montfort J."/>
            <person name="Robinson-Rechavi M."/>
            <person name="Bucao C."/>
            <person name="Bouchez O."/>
            <person name="Gislard M."/>
            <person name="Lluch J."/>
            <person name="Milhes M."/>
            <person name="Lampietro C."/>
            <person name="Lopez Roques C."/>
            <person name="Donnadieu C."/>
            <person name="Braasch I."/>
            <person name="Desvignes T."/>
            <person name="Postlethwait J."/>
            <person name="Bobe J."/>
            <person name="Guiguen Y."/>
        </authorList>
    </citation>
    <scope>NUCLEOTIDE SEQUENCE [LARGE SCALE GENOMIC DNA]</scope>
    <source>
        <strain evidence="1">M-15738</strain>
        <tissue evidence="1">Blood</tissue>
    </source>
</reference>
<evidence type="ECO:0000313" key="2">
    <source>
        <dbReference type="Proteomes" id="UP000823561"/>
    </source>
</evidence>
<protein>
    <submittedName>
        <fullName evidence="1">Uncharacterized protein</fullName>
    </submittedName>
</protein>
<accession>A0AAV6HEJ3</accession>
<gene>
    <name evidence="1" type="ORF">AALO_G00006490</name>
</gene>
<dbReference type="EMBL" id="JADWDJ010000001">
    <property type="protein sequence ID" value="KAG5285708.1"/>
    <property type="molecule type" value="Genomic_DNA"/>
</dbReference>
<dbReference type="Proteomes" id="UP000823561">
    <property type="component" value="Chromosome 1"/>
</dbReference>
<proteinExistence type="predicted"/>
<dbReference type="AlphaFoldDB" id="A0AAV6HEJ3"/>
<keyword evidence="2" id="KW-1185">Reference proteome</keyword>
<evidence type="ECO:0000313" key="1">
    <source>
        <dbReference type="EMBL" id="KAG5285708.1"/>
    </source>
</evidence>
<sequence length="66" mass="7202">MYDLKLEGTAAEATGGVSMGQHADAMRSTCTPRSGLCLLYTAFWARLHGRTSAELCLARQPHPHWA</sequence>
<organism evidence="1 2">
    <name type="scientific">Alosa alosa</name>
    <name type="common">allis shad</name>
    <dbReference type="NCBI Taxonomy" id="278164"/>
    <lineage>
        <taxon>Eukaryota</taxon>
        <taxon>Metazoa</taxon>
        <taxon>Chordata</taxon>
        <taxon>Craniata</taxon>
        <taxon>Vertebrata</taxon>
        <taxon>Euteleostomi</taxon>
        <taxon>Actinopterygii</taxon>
        <taxon>Neopterygii</taxon>
        <taxon>Teleostei</taxon>
        <taxon>Clupei</taxon>
        <taxon>Clupeiformes</taxon>
        <taxon>Clupeoidei</taxon>
        <taxon>Clupeidae</taxon>
        <taxon>Alosa</taxon>
    </lineage>
</organism>
<name>A0AAV6HEJ3_9TELE</name>